<dbReference type="Proteomes" id="UP000580568">
    <property type="component" value="Unassembled WGS sequence"/>
</dbReference>
<dbReference type="PANTHER" id="PTHR43280">
    <property type="entry name" value="ARAC-FAMILY TRANSCRIPTIONAL REGULATOR"/>
    <property type="match status" value="1"/>
</dbReference>
<dbReference type="SUPFAM" id="SSF51215">
    <property type="entry name" value="Regulatory protein AraC"/>
    <property type="match status" value="1"/>
</dbReference>
<sequence length="262" mass="30691">MIKVNIGGCNNHHPQNFVVRHVEGSKDYLLLITKSETSFSIDGNEYETPPGTMVLFDKNVPSNYRNKSGEYINDWLHFDFEGEKPPFEELNIVLNKPVVLNDITSLSLILNLIINEMHSKSPYKEDILDHYVKILLYKLSEQLQNKNDSIKSLPLYQKLLELRAKIYNNPQEKWTITRMCKELKVSPSYMQHIYKHTFQTSCMNDVINARIEQAKFYLLQSVLGIRTIAENCGYESDIHFSRQFKRFTGMSPRDYRDNMILK</sequence>
<dbReference type="RefSeq" id="WP_183277776.1">
    <property type="nucleotide sequence ID" value="NZ_BLZR01000001.1"/>
</dbReference>
<evidence type="ECO:0000256" key="1">
    <source>
        <dbReference type="ARBA" id="ARBA00023015"/>
    </source>
</evidence>
<dbReference type="AlphaFoldDB" id="A0A6V8SH13"/>
<evidence type="ECO:0000259" key="4">
    <source>
        <dbReference type="PROSITE" id="PS01124"/>
    </source>
</evidence>
<dbReference type="PROSITE" id="PS00041">
    <property type="entry name" value="HTH_ARAC_FAMILY_1"/>
    <property type="match status" value="1"/>
</dbReference>
<name>A0A6V8SH13_9CLOT</name>
<dbReference type="PROSITE" id="PS01124">
    <property type="entry name" value="HTH_ARAC_FAMILY_2"/>
    <property type="match status" value="1"/>
</dbReference>
<dbReference type="SMART" id="SM00342">
    <property type="entry name" value="HTH_ARAC"/>
    <property type="match status" value="1"/>
</dbReference>
<keyword evidence="6" id="KW-1185">Reference proteome</keyword>
<evidence type="ECO:0000313" key="5">
    <source>
        <dbReference type="EMBL" id="GFP76340.1"/>
    </source>
</evidence>
<dbReference type="Pfam" id="PF12833">
    <property type="entry name" value="HTH_18"/>
    <property type="match status" value="1"/>
</dbReference>
<organism evidence="5 6">
    <name type="scientific">Clostridium fungisolvens</name>
    <dbReference type="NCBI Taxonomy" id="1604897"/>
    <lineage>
        <taxon>Bacteria</taxon>
        <taxon>Bacillati</taxon>
        <taxon>Bacillota</taxon>
        <taxon>Clostridia</taxon>
        <taxon>Eubacteriales</taxon>
        <taxon>Clostridiaceae</taxon>
        <taxon>Clostridium</taxon>
    </lineage>
</organism>
<evidence type="ECO:0000256" key="3">
    <source>
        <dbReference type="ARBA" id="ARBA00023163"/>
    </source>
</evidence>
<dbReference type="PANTHER" id="PTHR43280:SF2">
    <property type="entry name" value="HTH-TYPE TRANSCRIPTIONAL REGULATOR EXSA"/>
    <property type="match status" value="1"/>
</dbReference>
<dbReference type="InterPro" id="IPR018060">
    <property type="entry name" value="HTH_AraC"/>
</dbReference>
<dbReference type="InterPro" id="IPR018062">
    <property type="entry name" value="HTH_AraC-typ_CS"/>
</dbReference>
<dbReference type="EMBL" id="BLZR01000001">
    <property type="protein sequence ID" value="GFP76340.1"/>
    <property type="molecule type" value="Genomic_DNA"/>
</dbReference>
<dbReference type="SUPFAM" id="SSF46689">
    <property type="entry name" value="Homeodomain-like"/>
    <property type="match status" value="1"/>
</dbReference>
<evidence type="ECO:0000256" key="2">
    <source>
        <dbReference type="ARBA" id="ARBA00023125"/>
    </source>
</evidence>
<accession>A0A6V8SH13</accession>
<keyword evidence="1" id="KW-0805">Transcription regulation</keyword>
<comment type="caution">
    <text evidence="5">The sequence shown here is derived from an EMBL/GenBank/DDBJ whole genome shotgun (WGS) entry which is preliminary data.</text>
</comment>
<feature type="domain" description="HTH araC/xylS-type" evidence="4">
    <location>
        <begin position="160"/>
        <end position="258"/>
    </location>
</feature>
<evidence type="ECO:0000313" key="6">
    <source>
        <dbReference type="Proteomes" id="UP000580568"/>
    </source>
</evidence>
<protein>
    <submittedName>
        <fullName evidence="5">Arabinose operon regulatory protein</fullName>
    </submittedName>
</protein>
<dbReference type="GO" id="GO:0043565">
    <property type="term" value="F:sequence-specific DNA binding"/>
    <property type="evidence" value="ECO:0007669"/>
    <property type="project" value="InterPro"/>
</dbReference>
<gene>
    <name evidence="5" type="ORF">bsdtw1_02442</name>
</gene>
<keyword evidence="2" id="KW-0238">DNA-binding</keyword>
<dbReference type="Gene3D" id="2.60.120.280">
    <property type="entry name" value="Regulatory protein AraC"/>
    <property type="match status" value="1"/>
</dbReference>
<dbReference type="InterPro" id="IPR037923">
    <property type="entry name" value="HTH-like"/>
</dbReference>
<dbReference type="GO" id="GO:0003700">
    <property type="term" value="F:DNA-binding transcription factor activity"/>
    <property type="evidence" value="ECO:0007669"/>
    <property type="project" value="InterPro"/>
</dbReference>
<dbReference type="Gene3D" id="1.10.10.60">
    <property type="entry name" value="Homeodomain-like"/>
    <property type="match status" value="1"/>
</dbReference>
<reference evidence="5 6" key="1">
    <citation type="submission" date="2020-07" db="EMBL/GenBank/DDBJ databases">
        <title>A new beta-1,3-glucan-decomposing anaerobic bacterium isolated from anoxic soil subjected to biological soil disinfestation.</title>
        <authorList>
            <person name="Ueki A."/>
            <person name="Tonouchi A."/>
        </authorList>
    </citation>
    <scope>NUCLEOTIDE SEQUENCE [LARGE SCALE GENOMIC DNA]</scope>
    <source>
        <strain evidence="5 6">TW1</strain>
    </source>
</reference>
<dbReference type="PRINTS" id="PR00032">
    <property type="entry name" value="HTHARAC"/>
</dbReference>
<keyword evidence="3" id="KW-0804">Transcription</keyword>
<proteinExistence type="predicted"/>
<dbReference type="InterPro" id="IPR009057">
    <property type="entry name" value="Homeodomain-like_sf"/>
</dbReference>
<dbReference type="InterPro" id="IPR020449">
    <property type="entry name" value="Tscrpt_reg_AraC-type_HTH"/>
</dbReference>